<name>A0A7H8R4Z1_TALRU</name>
<evidence type="ECO:0000256" key="3">
    <source>
        <dbReference type="ARBA" id="ARBA00023015"/>
    </source>
</evidence>
<dbReference type="GO" id="GO:0008270">
    <property type="term" value="F:zinc ion binding"/>
    <property type="evidence" value="ECO:0007669"/>
    <property type="project" value="InterPro"/>
</dbReference>
<organism evidence="7 8">
    <name type="scientific">Talaromyces rugulosus</name>
    <name type="common">Penicillium rugulosum</name>
    <dbReference type="NCBI Taxonomy" id="121627"/>
    <lineage>
        <taxon>Eukaryota</taxon>
        <taxon>Fungi</taxon>
        <taxon>Dikarya</taxon>
        <taxon>Ascomycota</taxon>
        <taxon>Pezizomycotina</taxon>
        <taxon>Eurotiomycetes</taxon>
        <taxon>Eurotiomycetidae</taxon>
        <taxon>Eurotiales</taxon>
        <taxon>Trichocomaceae</taxon>
        <taxon>Talaromyces</taxon>
        <taxon>Talaromyces sect. Islandici</taxon>
    </lineage>
</organism>
<dbReference type="Proteomes" id="UP000509510">
    <property type="component" value="Chromosome IV"/>
</dbReference>
<evidence type="ECO:0000313" key="8">
    <source>
        <dbReference type="Proteomes" id="UP000509510"/>
    </source>
</evidence>
<keyword evidence="2" id="KW-0479">Metal-binding</keyword>
<sequence length="544" mass="60759">MGDGDLISASPIIGSLTRTVEYLQLTIELDEKPKPAFLQPITLLQDSQTWAETEERRRVFWNVFILDRLCSVTAGWSTSLTSDDVRRRLPCDGKIWARGDKAVTPYFGIWDKSAAKIGNPISPRNISTVRTPSSPASFWNDTSPASESLQVGALAYRIEATESLCQVTSFFLQQPVDFTNRQEVGSWLTRFKELDLRLVHWKNFLPSKWKDSNISHDKAVVKMDPNLTLAHVTHNTSMILLHQHIAYPPAQLSNIVRLPSVCSAETCQLAAIETSSISQKFLTYSESNIVVAQFPFCAFVAARVLLVHWKFYGAPLAAEYFTLLQSLRDMSQRWQGYLYPRSVTVLADSNEQKQHLDLAGRYVALLEGLHSKCLNEQIISTEKLFHYDVITGLDILRTHADKSPRSVTAARNGTGNQELSMAVDKFTAQTHNSQSFWDSFSNNISVSGNKLGTLPRHNTTFGSVYAGNINGSGVSESYGGTNLNTHAQPPAFGFDGTTSDDELTLMSNVLLDRQFSQMDRVITLDGTDFTWDMDDLAVNWQNPA</sequence>
<dbReference type="KEGG" id="trg:TRUGW13939_07811"/>
<evidence type="ECO:0000259" key="6">
    <source>
        <dbReference type="SMART" id="SM00906"/>
    </source>
</evidence>
<dbReference type="AlphaFoldDB" id="A0A7H8R4Z1"/>
<dbReference type="Pfam" id="PF04082">
    <property type="entry name" value="Fungal_trans"/>
    <property type="match status" value="1"/>
</dbReference>
<gene>
    <name evidence="7" type="ORF">TRUGW13939_07811</name>
</gene>
<accession>A0A7H8R4Z1</accession>
<evidence type="ECO:0000256" key="4">
    <source>
        <dbReference type="ARBA" id="ARBA00023163"/>
    </source>
</evidence>
<evidence type="ECO:0000313" key="7">
    <source>
        <dbReference type="EMBL" id="QKX60665.1"/>
    </source>
</evidence>
<dbReference type="OrthoDB" id="4456959at2759"/>
<dbReference type="GO" id="GO:0006351">
    <property type="term" value="P:DNA-templated transcription"/>
    <property type="evidence" value="ECO:0007669"/>
    <property type="project" value="InterPro"/>
</dbReference>
<dbReference type="CDD" id="cd12148">
    <property type="entry name" value="fungal_TF_MHR"/>
    <property type="match status" value="1"/>
</dbReference>
<dbReference type="GO" id="GO:0000981">
    <property type="term" value="F:DNA-binding transcription factor activity, RNA polymerase II-specific"/>
    <property type="evidence" value="ECO:0007669"/>
    <property type="project" value="InterPro"/>
</dbReference>
<dbReference type="InterPro" id="IPR050815">
    <property type="entry name" value="TF_fung"/>
</dbReference>
<protein>
    <recommendedName>
        <fullName evidence="6">Xylanolytic transcriptional activator regulatory domain-containing protein</fullName>
    </recommendedName>
</protein>
<dbReference type="GO" id="GO:0003677">
    <property type="term" value="F:DNA binding"/>
    <property type="evidence" value="ECO:0007669"/>
    <property type="project" value="InterPro"/>
</dbReference>
<dbReference type="RefSeq" id="XP_035346841.1">
    <property type="nucleotide sequence ID" value="XM_035490948.1"/>
</dbReference>
<comment type="subcellular location">
    <subcellularLocation>
        <location evidence="1">Nucleus</location>
    </subcellularLocation>
</comment>
<dbReference type="GO" id="GO:0005634">
    <property type="term" value="C:nucleus"/>
    <property type="evidence" value="ECO:0007669"/>
    <property type="project" value="UniProtKB-SubCell"/>
</dbReference>
<dbReference type="InterPro" id="IPR007219">
    <property type="entry name" value="XnlR_reg_dom"/>
</dbReference>
<evidence type="ECO:0000256" key="1">
    <source>
        <dbReference type="ARBA" id="ARBA00004123"/>
    </source>
</evidence>
<keyword evidence="5" id="KW-0539">Nucleus</keyword>
<dbReference type="PANTHER" id="PTHR47338:SF23">
    <property type="entry name" value="ZN(II)2CYS6 TRANSCRIPTION FACTOR (EUROFUNG)"/>
    <property type="match status" value="1"/>
</dbReference>
<keyword evidence="8" id="KW-1185">Reference proteome</keyword>
<keyword evidence="3" id="KW-0805">Transcription regulation</keyword>
<dbReference type="PANTHER" id="PTHR47338">
    <property type="entry name" value="ZN(II)2CYS6 TRANSCRIPTION FACTOR (EUROFUNG)-RELATED"/>
    <property type="match status" value="1"/>
</dbReference>
<dbReference type="SMART" id="SM00906">
    <property type="entry name" value="Fungal_trans"/>
    <property type="match status" value="1"/>
</dbReference>
<feature type="domain" description="Xylanolytic transcriptional activator regulatory" evidence="6">
    <location>
        <begin position="9"/>
        <end position="96"/>
    </location>
</feature>
<proteinExistence type="predicted"/>
<evidence type="ECO:0000256" key="5">
    <source>
        <dbReference type="ARBA" id="ARBA00023242"/>
    </source>
</evidence>
<dbReference type="GeneID" id="55995301"/>
<reference evidence="8" key="1">
    <citation type="submission" date="2020-06" db="EMBL/GenBank/DDBJ databases">
        <title>A chromosome-scale genome assembly of Talaromyces rugulosus W13939.</title>
        <authorList>
            <person name="Wang B."/>
            <person name="Guo L."/>
            <person name="Ye K."/>
            <person name="Wang L."/>
        </authorList>
    </citation>
    <scope>NUCLEOTIDE SEQUENCE [LARGE SCALE GENOMIC DNA]</scope>
    <source>
        <strain evidence="8">W13939</strain>
    </source>
</reference>
<keyword evidence="4" id="KW-0804">Transcription</keyword>
<evidence type="ECO:0000256" key="2">
    <source>
        <dbReference type="ARBA" id="ARBA00022723"/>
    </source>
</evidence>
<dbReference type="EMBL" id="CP055901">
    <property type="protein sequence ID" value="QKX60665.1"/>
    <property type="molecule type" value="Genomic_DNA"/>
</dbReference>